<dbReference type="SUPFAM" id="SSF56349">
    <property type="entry name" value="DNA breaking-rejoining enzymes"/>
    <property type="match status" value="1"/>
</dbReference>
<dbReference type="Proteomes" id="UP000470404">
    <property type="component" value="Unassembled WGS sequence"/>
</dbReference>
<evidence type="ECO:0000259" key="4">
    <source>
        <dbReference type="PROSITE" id="PS51898"/>
    </source>
</evidence>
<dbReference type="PANTHER" id="PTHR30349">
    <property type="entry name" value="PHAGE INTEGRASE-RELATED"/>
    <property type="match status" value="1"/>
</dbReference>
<dbReference type="RefSeq" id="WP_067587161.1">
    <property type="nucleotide sequence ID" value="NZ_JAAGNC010000142.1"/>
</dbReference>
<protein>
    <submittedName>
        <fullName evidence="5">Site-specific integrase</fullName>
    </submittedName>
</protein>
<dbReference type="InterPro" id="IPR050090">
    <property type="entry name" value="Tyrosine_recombinase_XerCD"/>
</dbReference>
<gene>
    <name evidence="5" type="ORF">G3I59_27840</name>
</gene>
<comment type="caution">
    <text evidence="5">The sequence shown here is derived from an EMBL/GenBank/DDBJ whole genome shotgun (WGS) entry which is preliminary data.</text>
</comment>
<accession>A0ABX0C1F2</accession>
<name>A0ABX0C1F2_9PSEU</name>
<dbReference type="Pfam" id="PF00589">
    <property type="entry name" value="Phage_integrase"/>
    <property type="match status" value="1"/>
</dbReference>
<proteinExistence type="inferred from homology"/>
<organism evidence="5 6">
    <name type="scientific">Amycolatopsis rubida</name>
    <dbReference type="NCBI Taxonomy" id="112413"/>
    <lineage>
        <taxon>Bacteria</taxon>
        <taxon>Bacillati</taxon>
        <taxon>Actinomycetota</taxon>
        <taxon>Actinomycetes</taxon>
        <taxon>Pseudonocardiales</taxon>
        <taxon>Pseudonocardiaceae</taxon>
        <taxon>Amycolatopsis</taxon>
    </lineage>
</organism>
<dbReference type="CDD" id="cd00796">
    <property type="entry name" value="INT_Rci_Hp1_C"/>
    <property type="match status" value="1"/>
</dbReference>
<dbReference type="PROSITE" id="PS51898">
    <property type="entry name" value="TYR_RECOMBINASE"/>
    <property type="match status" value="1"/>
</dbReference>
<evidence type="ECO:0000256" key="2">
    <source>
        <dbReference type="ARBA" id="ARBA00023125"/>
    </source>
</evidence>
<dbReference type="Gene3D" id="1.10.443.10">
    <property type="entry name" value="Intergrase catalytic core"/>
    <property type="match status" value="1"/>
</dbReference>
<evidence type="ECO:0000256" key="3">
    <source>
        <dbReference type="ARBA" id="ARBA00023172"/>
    </source>
</evidence>
<comment type="similarity">
    <text evidence="1">Belongs to the 'phage' integrase family.</text>
</comment>
<dbReference type="Gene3D" id="1.10.150.130">
    <property type="match status" value="1"/>
</dbReference>
<dbReference type="PANTHER" id="PTHR30349:SF64">
    <property type="entry name" value="PROPHAGE INTEGRASE INTD-RELATED"/>
    <property type="match status" value="1"/>
</dbReference>
<keyword evidence="6" id="KW-1185">Reference proteome</keyword>
<keyword evidence="2" id="KW-0238">DNA-binding</keyword>
<evidence type="ECO:0000256" key="1">
    <source>
        <dbReference type="ARBA" id="ARBA00008857"/>
    </source>
</evidence>
<reference evidence="5 6" key="1">
    <citation type="submission" date="2020-01" db="EMBL/GenBank/DDBJ databases">
        <title>Insect and environment-associated Actinomycetes.</title>
        <authorList>
            <person name="Currrie C."/>
            <person name="Chevrette M."/>
            <person name="Carlson C."/>
            <person name="Stubbendieck R."/>
            <person name="Wendt-Pienkowski E."/>
        </authorList>
    </citation>
    <scope>NUCLEOTIDE SEQUENCE [LARGE SCALE GENOMIC DNA]</scope>
    <source>
        <strain evidence="5 6">SID8386</strain>
    </source>
</reference>
<evidence type="ECO:0000313" key="6">
    <source>
        <dbReference type="Proteomes" id="UP000470404"/>
    </source>
</evidence>
<keyword evidence="3" id="KW-0233">DNA recombination</keyword>
<dbReference type="InterPro" id="IPR002104">
    <property type="entry name" value="Integrase_catalytic"/>
</dbReference>
<dbReference type="InterPro" id="IPR010998">
    <property type="entry name" value="Integrase_recombinase_N"/>
</dbReference>
<sequence length="399" mass="44578">MVAETGLPIGVSLSSNIEYRPDRAKPYKARVRWIDPVTKKRPSKSEAFAEEDEARAWVSRIERAAAQGIDPLTATMSLAEYGDVNMPLALRGLEAKTTDPYLAGWRKRVVPTLGHLPVSMITNGAVDRAVHGWIADECGRSTVKNSIAVLVRVMEQAVRDELIDRNPARVSGWQQEYKRAEDELDDPRSLALPDWHALTTLADALVARSSDEYRGWGDVVLFAACTAARIGEVSGCRVRDIDTKEWMWNVRRQTTPSPGGLVDKGTKGKRARDVPLIEDIRELVERRMALVDRDPDARLFQGPRGGRITTAVLRDATSWDEVVSKLGYDHLRRHDLRHTGLTWMADAGVPVHHLRKIAGHGSLTTTQRYLHPDRQSVTDAGELLTKHLRSPRPARLHAV</sequence>
<dbReference type="InterPro" id="IPR013762">
    <property type="entry name" value="Integrase-like_cat_sf"/>
</dbReference>
<evidence type="ECO:0000313" key="5">
    <source>
        <dbReference type="EMBL" id="NEC59297.1"/>
    </source>
</evidence>
<dbReference type="InterPro" id="IPR011010">
    <property type="entry name" value="DNA_brk_join_enz"/>
</dbReference>
<dbReference type="EMBL" id="JAAGNC010000142">
    <property type="protein sequence ID" value="NEC59297.1"/>
    <property type="molecule type" value="Genomic_DNA"/>
</dbReference>
<feature type="domain" description="Tyr recombinase" evidence="4">
    <location>
        <begin position="193"/>
        <end position="382"/>
    </location>
</feature>